<evidence type="ECO:0000256" key="2">
    <source>
        <dbReference type="SAM" id="Phobius"/>
    </source>
</evidence>
<keyword evidence="6" id="KW-1185">Reference proteome</keyword>
<sequence>MARAGHVTVPRADEGSLTDSTGKDDMFKRWRPLAFYGVSGTVVASVVSYLLLGEFHGQDEIDAVAGPVILAFDVTGAVFAFLASFRRGLEERTRRAWRWIGAASLVLAACSISFAVFGTHGFPAPGDIFRLSFTPVMLVGLLSLPRRGSGGLARWKLLMDVGTVVVAGAMVMWYFVLGPALAAHDLPGAAIAGAVAYPIGDVVLLFGVTLVLLQGVDAAVRRSMRLLAAALLFEMVGNVYLGYLRSHPVFESITTWQFSCWIIGHFLIASAAFEQSRASSRRRFVGGPEGAVSRMPYLSVLIGFVLLAVAAVRQGAAYPWLGLVAGCITLTAIVVVRQVFALRENHQLAVTDPLTGLANRARLRDALARALARSIRNGQPVAVLLADLNGFKEVNDTLGHAAGDRLLVEFAGMLRRSVLGSDVVGRLGGDEFAVVLSDIGSRENAEAVVRRLRQQMELPVMIGDVVVQMRSAVGIALTEPGESDGEAVIRRADEAMYADKRRIKNGPGPTSDQKQLATDLWGAAERGELRVYYQPVVELPSGAITGVEALVRWQHPAHGMIPPGAFVPLAERIGAIDEIGAWVLAEACAAIAGWRAAGRDLHLAVNASARQLNGGFADRVARVLAETGLPGAALIIEITESVQVDNADVVSELHRLHDLGVRVALDDFGTGYSTLRYLTQLPIDILKIDQSFVSVLNGTAQSAVVADTVLRLGRMMNLTTIAEGVESAEQATELAGLGCLNAQGYHFARPMPGEELESLLFPAVSQAG</sequence>
<dbReference type="InterPro" id="IPR052155">
    <property type="entry name" value="Biofilm_reg_signaling"/>
</dbReference>
<dbReference type="PROSITE" id="PS50887">
    <property type="entry name" value="GGDEF"/>
    <property type="match status" value="1"/>
</dbReference>
<dbReference type="CDD" id="cd01949">
    <property type="entry name" value="GGDEF"/>
    <property type="match status" value="1"/>
</dbReference>
<feature type="domain" description="GGDEF" evidence="4">
    <location>
        <begin position="379"/>
        <end position="512"/>
    </location>
</feature>
<gene>
    <name evidence="5" type="ORF">Aiant_88700</name>
</gene>
<evidence type="ECO:0000256" key="1">
    <source>
        <dbReference type="SAM" id="MobiDB-lite"/>
    </source>
</evidence>
<evidence type="ECO:0000259" key="4">
    <source>
        <dbReference type="PROSITE" id="PS50887"/>
    </source>
</evidence>
<dbReference type="InterPro" id="IPR029787">
    <property type="entry name" value="Nucleotide_cyclase"/>
</dbReference>
<dbReference type="InterPro" id="IPR043128">
    <property type="entry name" value="Rev_trsase/Diguanyl_cyclase"/>
</dbReference>
<evidence type="ECO:0000313" key="5">
    <source>
        <dbReference type="EMBL" id="BCJ48213.1"/>
    </source>
</evidence>
<dbReference type="PANTHER" id="PTHR44757:SF2">
    <property type="entry name" value="BIOFILM ARCHITECTURE MAINTENANCE PROTEIN MBAA"/>
    <property type="match status" value="1"/>
</dbReference>
<dbReference type="Gene3D" id="3.30.70.270">
    <property type="match status" value="1"/>
</dbReference>
<feature type="transmembrane region" description="Helical" evidence="2">
    <location>
        <begin position="157"/>
        <end position="177"/>
    </location>
</feature>
<keyword evidence="2" id="KW-0812">Transmembrane</keyword>
<feature type="transmembrane region" description="Helical" evidence="2">
    <location>
        <begin position="318"/>
        <end position="336"/>
    </location>
</feature>
<dbReference type="PANTHER" id="PTHR44757">
    <property type="entry name" value="DIGUANYLATE CYCLASE DGCP"/>
    <property type="match status" value="1"/>
</dbReference>
<dbReference type="Proteomes" id="UP000676967">
    <property type="component" value="Chromosome"/>
</dbReference>
<feature type="transmembrane region" description="Helical" evidence="2">
    <location>
        <begin position="189"/>
        <end position="213"/>
    </location>
</feature>
<dbReference type="SMART" id="SM00052">
    <property type="entry name" value="EAL"/>
    <property type="match status" value="1"/>
</dbReference>
<proteinExistence type="predicted"/>
<keyword evidence="2" id="KW-0472">Membrane</keyword>
<dbReference type="InterPro" id="IPR000160">
    <property type="entry name" value="GGDEF_dom"/>
</dbReference>
<dbReference type="SMART" id="SM00267">
    <property type="entry name" value="GGDEF"/>
    <property type="match status" value="1"/>
</dbReference>
<dbReference type="SUPFAM" id="SSF141868">
    <property type="entry name" value="EAL domain-like"/>
    <property type="match status" value="1"/>
</dbReference>
<protein>
    <recommendedName>
        <fullName evidence="7">Diguanylate cyclase/phosphodiesterase</fullName>
    </recommendedName>
</protein>
<dbReference type="SUPFAM" id="SSF55073">
    <property type="entry name" value="Nucleotide cyclase"/>
    <property type="match status" value="1"/>
</dbReference>
<feature type="transmembrane region" description="Helical" evidence="2">
    <location>
        <begin position="33"/>
        <end position="52"/>
    </location>
</feature>
<dbReference type="Gene3D" id="3.20.20.450">
    <property type="entry name" value="EAL domain"/>
    <property type="match status" value="1"/>
</dbReference>
<dbReference type="CDD" id="cd01948">
    <property type="entry name" value="EAL"/>
    <property type="match status" value="1"/>
</dbReference>
<organism evidence="5 6">
    <name type="scientific">Actinoplanes ianthinogenes</name>
    <dbReference type="NCBI Taxonomy" id="122358"/>
    <lineage>
        <taxon>Bacteria</taxon>
        <taxon>Bacillati</taxon>
        <taxon>Actinomycetota</taxon>
        <taxon>Actinomycetes</taxon>
        <taxon>Micromonosporales</taxon>
        <taxon>Micromonosporaceae</taxon>
        <taxon>Actinoplanes</taxon>
    </lineage>
</organism>
<reference evidence="5 6" key="1">
    <citation type="submission" date="2020-08" db="EMBL/GenBank/DDBJ databases">
        <title>Whole genome shotgun sequence of Actinoplanes ianthinogenes NBRC 13996.</title>
        <authorList>
            <person name="Komaki H."/>
            <person name="Tamura T."/>
        </authorList>
    </citation>
    <scope>NUCLEOTIDE SEQUENCE [LARGE SCALE GENOMIC DNA]</scope>
    <source>
        <strain evidence="5 6">NBRC 13996</strain>
    </source>
</reference>
<dbReference type="Pfam" id="PF00563">
    <property type="entry name" value="EAL"/>
    <property type="match status" value="1"/>
</dbReference>
<dbReference type="EMBL" id="AP023356">
    <property type="protein sequence ID" value="BCJ48213.1"/>
    <property type="molecule type" value="Genomic_DNA"/>
</dbReference>
<dbReference type="PROSITE" id="PS50883">
    <property type="entry name" value="EAL"/>
    <property type="match status" value="1"/>
</dbReference>
<dbReference type="NCBIfam" id="TIGR00254">
    <property type="entry name" value="GGDEF"/>
    <property type="match status" value="1"/>
</dbReference>
<evidence type="ECO:0000259" key="3">
    <source>
        <dbReference type="PROSITE" id="PS50883"/>
    </source>
</evidence>
<feature type="transmembrane region" description="Helical" evidence="2">
    <location>
        <begin position="294"/>
        <end position="312"/>
    </location>
</feature>
<feature type="transmembrane region" description="Helical" evidence="2">
    <location>
        <begin position="225"/>
        <end position="243"/>
    </location>
</feature>
<keyword evidence="2" id="KW-1133">Transmembrane helix</keyword>
<feature type="transmembrane region" description="Helical" evidence="2">
    <location>
        <begin position="64"/>
        <end position="85"/>
    </location>
</feature>
<evidence type="ECO:0008006" key="7">
    <source>
        <dbReference type="Google" id="ProtNLM"/>
    </source>
</evidence>
<feature type="transmembrane region" description="Helical" evidence="2">
    <location>
        <begin position="128"/>
        <end position="145"/>
    </location>
</feature>
<dbReference type="InterPro" id="IPR035919">
    <property type="entry name" value="EAL_sf"/>
</dbReference>
<name>A0ABN6CSH3_9ACTN</name>
<dbReference type="Pfam" id="PF00990">
    <property type="entry name" value="GGDEF"/>
    <property type="match status" value="1"/>
</dbReference>
<accession>A0ABN6CSH3</accession>
<feature type="region of interest" description="Disordered" evidence="1">
    <location>
        <begin position="1"/>
        <end position="20"/>
    </location>
</feature>
<feature type="transmembrane region" description="Helical" evidence="2">
    <location>
        <begin position="97"/>
        <end position="116"/>
    </location>
</feature>
<dbReference type="InterPro" id="IPR001633">
    <property type="entry name" value="EAL_dom"/>
</dbReference>
<feature type="domain" description="EAL" evidence="3">
    <location>
        <begin position="513"/>
        <end position="764"/>
    </location>
</feature>
<evidence type="ECO:0000313" key="6">
    <source>
        <dbReference type="Proteomes" id="UP000676967"/>
    </source>
</evidence>